<feature type="signal peptide" evidence="6">
    <location>
        <begin position="1"/>
        <end position="20"/>
    </location>
</feature>
<dbReference type="Pfam" id="PF13855">
    <property type="entry name" value="LRR_8"/>
    <property type="match status" value="1"/>
</dbReference>
<dbReference type="FunFam" id="3.80.10.10:FF:000400">
    <property type="entry name" value="Nuclear pore complex protein NUP107"/>
    <property type="match status" value="1"/>
</dbReference>
<evidence type="ECO:0000256" key="6">
    <source>
        <dbReference type="SAM" id="SignalP"/>
    </source>
</evidence>
<evidence type="ECO:0000256" key="4">
    <source>
        <dbReference type="ARBA" id="ARBA00022737"/>
    </source>
</evidence>
<feature type="chain" id="PRO_5004808141" description="Leucine-rich repeat-containing N-terminal plant-type domain-containing protein" evidence="6">
    <location>
        <begin position="21"/>
        <end position="158"/>
    </location>
</feature>
<evidence type="ECO:0000313" key="8">
    <source>
        <dbReference type="EMBL" id="ERN09633.1"/>
    </source>
</evidence>
<name>W1PNI9_AMBTC</name>
<comment type="subcellular location">
    <subcellularLocation>
        <location evidence="1">Membrane</location>
    </subcellularLocation>
</comment>
<dbReference type="InterPro" id="IPR013210">
    <property type="entry name" value="LRR_N_plant-typ"/>
</dbReference>
<evidence type="ECO:0000256" key="3">
    <source>
        <dbReference type="ARBA" id="ARBA00022729"/>
    </source>
</evidence>
<accession>W1PNI9</accession>
<reference evidence="9" key="1">
    <citation type="journal article" date="2013" name="Science">
        <title>The Amborella genome and the evolution of flowering plants.</title>
        <authorList>
            <consortium name="Amborella Genome Project"/>
        </authorList>
    </citation>
    <scope>NUCLEOTIDE SEQUENCE [LARGE SCALE GENOMIC DNA]</scope>
</reference>
<dbReference type="OMA" id="IHENRVD"/>
<evidence type="ECO:0000313" key="9">
    <source>
        <dbReference type="Proteomes" id="UP000017836"/>
    </source>
</evidence>
<dbReference type="HOGENOM" id="CLU_000288_18_9_1"/>
<gene>
    <name evidence="8" type="ORF">AMTR_s00029p00194940</name>
</gene>
<keyword evidence="5" id="KW-0472">Membrane</keyword>
<feature type="domain" description="Leucine-rich repeat-containing N-terminal plant-type" evidence="7">
    <location>
        <begin position="36"/>
        <end position="74"/>
    </location>
</feature>
<dbReference type="EMBL" id="KI392980">
    <property type="protein sequence ID" value="ERN09633.1"/>
    <property type="molecule type" value="Genomic_DNA"/>
</dbReference>
<keyword evidence="3 6" id="KW-0732">Signal</keyword>
<dbReference type="Proteomes" id="UP000017836">
    <property type="component" value="Unassembled WGS sequence"/>
</dbReference>
<dbReference type="GO" id="GO:0016020">
    <property type="term" value="C:membrane"/>
    <property type="evidence" value="ECO:0007669"/>
    <property type="project" value="UniProtKB-SubCell"/>
</dbReference>
<dbReference type="Gene3D" id="3.80.10.10">
    <property type="entry name" value="Ribonuclease Inhibitor"/>
    <property type="match status" value="1"/>
</dbReference>
<organism evidence="8 9">
    <name type="scientific">Amborella trichopoda</name>
    <dbReference type="NCBI Taxonomy" id="13333"/>
    <lineage>
        <taxon>Eukaryota</taxon>
        <taxon>Viridiplantae</taxon>
        <taxon>Streptophyta</taxon>
        <taxon>Embryophyta</taxon>
        <taxon>Tracheophyta</taxon>
        <taxon>Spermatophyta</taxon>
        <taxon>Magnoliopsida</taxon>
        <taxon>Amborellales</taxon>
        <taxon>Amborellaceae</taxon>
        <taxon>Amborella</taxon>
    </lineage>
</organism>
<sequence>MELPLLLPSFMLILFSFSMTLPLICEPHLSLLNNLADRRALLSFEDHVSIDPSNVLGDWSTNMNFCKWTGVSCSKHMQRVTYLNLTNTGLQGKLTPHLGNLSYLQVLALRNNRFHGSIPHEIGSLYRLQVLVISLNELEGEIPASISGCKKLQRLILS</sequence>
<dbReference type="eggNOG" id="ENOG502QPYS">
    <property type="taxonomic scope" value="Eukaryota"/>
</dbReference>
<dbReference type="InterPro" id="IPR053211">
    <property type="entry name" value="DNA_repair-toleration"/>
</dbReference>
<evidence type="ECO:0000256" key="2">
    <source>
        <dbReference type="ARBA" id="ARBA00022614"/>
    </source>
</evidence>
<dbReference type="SUPFAM" id="SSF52058">
    <property type="entry name" value="L domain-like"/>
    <property type="match status" value="1"/>
</dbReference>
<dbReference type="Pfam" id="PF08263">
    <property type="entry name" value="LRRNT_2"/>
    <property type="match status" value="1"/>
</dbReference>
<dbReference type="InterPro" id="IPR032675">
    <property type="entry name" value="LRR_dom_sf"/>
</dbReference>
<proteinExistence type="predicted"/>
<dbReference type="InterPro" id="IPR001611">
    <property type="entry name" value="Leu-rich_rpt"/>
</dbReference>
<evidence type="ECO:0000256" key="5">
    <source>
        <dbReference type="ARBA" id="ARBA00023136"/>
    </source>
</evidence>
<dbReference type="STRING" id="13333.W1PNI9"/>
<protein>
    <recommendedName>
        <fullName evidence="7">Leucine-rich repeat-containing N-terminal plant-type domain-containing protein</fullName>
    </recommendedName>
</protein>
<dbReference type="PANTHER" id="PTHR48060">
    <property type="entry name" value="DNA DAMAGE-REPAIR/TOLERATION PROTEIN DRT100"/>
    <property type="match status" value="1"/>
</dbReference>
<dbReference type="PANTHER" id="PTHR48060:SF21">
    <property type="entry name" value="L DOMAIN-LIKE PROTEIN"/>
    <property type="match status" value="1"/>
</dbReference>
<keyword evidence="4" id="KW-0677">Repeat</keyword>
<keyword evidence="9" id="KW-1185">Reference proteome</keyword>
<evidence type="ECO:0000259" key="7">
    <source>
        <dbReference type="Pfam" id="PF08263"/>
    </source>
</evidence>
<evidence type="ECO:0000256" key="1">
    <source>
        <dbReference type="ARBA" id="ARBA00004370"/>
    </source>
</evidence>
<dbReference type="AlphaFoldDB" id="W1PNI9"/>
<dbReference type="Gramene" id="ERN09633">
    <property type="protein sequence ID" value="ERN09633"/>
    <property type="gene ID" value="AMTR_s00029p00194940"/>
</dbReference>
<keyword evidence="2" id="KW-0433">Leucine-rich repeat</keyword>